<keyword evidence="1" id="KW-1133">Transmembrane helix</keyword>
<keyword evidence="1" id="KW-0472">Membrane</keyword>
<gene>
    <name evidence="2" type="ORF">BJX66DRAFT_32573</name>
</gene>
<sequence>MAFDLITAEWKAPPQLNCDLATTIPYICWIPWLIFVSFVDILSRSFAADLAFGRLRPKNVTSLRQLSAESRASCIIQKSDHREVHQPQMLCISPILLTAKRSPTKGSADNLQTTTRRTTLAPPALNVSSSIILPEAKSCCTVLPGRC</sequence>
<feature type="transmembrane region" description="Helical" evidence="1">
    <location>
        <begin position="20"/>
        <end position="42"/>
    </location>
</feature>
<organism evidence="2 3">
    <name type="scientific">Aspergillus keveii</name>
    <dbReference type="NCBI Taxonomy" id="714993"/>
    <lineage>
        <taxon>Eukaryota</taxon>
        <taxon>Fungi</taxon>
        <taxon>Dikarya</taxon>
        <taxon>Ascomycota</taxon>
        <taxon>Pezizomycotina</taxon>
        <taxon>Eurotiomycetes</taxon>
        <taxon>Eurotiomycetidae</taxon>
        <taxon>Eurotiales</taxon>
        <taxon>Aspergillaceae</taxon>
        <taxon>Aspergillus</taxon>
        <taxon>Aspergillus subgen. Nidulantes</taxon>
    </lineage>
</organism>
<evidence type="ECO:0000313" key="2">
    <source>
        <dbReference type="EMBL" id="KAL2786387.1"/>
    </source>
</evidence>
<name>A0ABR4FTQ1_9EURO</name>
<dbReference type="Proteomes" id="UP001610563">
    <property type="component" value="Unassembled WGS sequence"/>
</dbReference>
<reference evidence="2 3" key="1">
    <citation type="submission" date="2024-07" db="EMBL/GenBank/DDBJ databases">
        <title>Section-level genome sequencing and comparative genomics of Aspergillus sections Usti and Cavernicolus.</title>
        <authorList>
            <consortium name="Lawrence Berkeley National Laboratory"/>
            <person name="Nybo J.L."/>
            <person name="Vesth T.C."/>
            <person name="Theobald S."/>
            <person name="Frisvad J.C."/>
            <person name="Larsen T.O."/>
            <person name="Kjaerboelling I."/>
            <person name="Rothschild-Mancinelli K."/>
            <person name="Lyhne E.K."/>
            <person name="Kogle M.E."/>
            <person name="Barry K."/>
            <person name="Clum A."/>
            <person name="Na H."/>
            <person name="Ledsgaard L."/>
            <person name="Lin J."/>
            <person name="Lipzen A."/>
            <person name="Kuo A."/>
            <person name="Riley R."/>
            <person name="Mondo S."/>
            <person name="Labutti K."/>
            <person name="Haridas S."/>
            <person name="Pangalinan J."/>
            <person name="Salamov A.A."/>
            <person name="Simmons B.A."/>
            <person name="Magnuson J.K."/>
            <person name="Chen J."/>
            <person name="Drula E."/>
            <person name="Henrissat B."/>
            <person name="Wiebenga A."/>
            <person name="Lubbers R.J."/>
            <person name="Gomes A.C."/>
            <person name="Makela M.R."/>
            <person name="Stajich J."/>
            <person name="Grigoriev I.V."/>
            <person name="Mortensen U.H."/>
            <person name="De Vries R.P."/>
            <person name="Baker S.E."/>
            <person name="Andersen M.R."/>
        </authorList>
    </citation>
    <scope>NUCLEOTIDE SEQUENCE [LARGE SCALE GENOMIC DNA]</scope>
    <source>
        <strain evidence="2 3">CBS 209.92</strain>
    </source>
</reference>
<evidence type="ECO:0000256" key="1">
    <source>
        <dbReference type="SAM" id="Phobius"/>
    </source>
</evidence>
<accession>A0ABR4FTQ1</accession>
<proteinExistence type="predicted"/>
<keyword evidence="1" id="KW-0812">Transmembrane</keyword>
<evidence type="ECO:0000313" key="3">
    <source>
        <dbReference type="Proteomes" id="UP001610563"/>
    </source>
</evidence>
<dbReference type="EMBL" id="JBFTWV010000119">
    <property type="protein sequence ID" value="KAL2786387.1"/>
    <property type="molecule type" value="Genomic_DNA"/>
</dbReference>
<protein>
    <submittedName>
        <fullName evidence="2">Uncharacterized protein</fullName>
    </submittedName>
</protein>
<comment type="caution">
    <text evidence="2">The sequence shown here is derived from an EMBL/GenBank/DDBJ whole genome shotgun (WGS) entry which is preliminary data.</text>
</comment>
<keyword evidence="3" id="KW-1185">Reference proteome</keyword>